<feature type="region of interest" description="Disordered" evidence="11">
    <location>
        <begin position="713"/>
        <end position="737"/>
    </location>
</feature>
<dbReference type="Pfam" id="PF02820">
    <property type="entry name" value="MBT"/>
    <property type="match status" value="3"/>
</dbReference>
<dbReference type="GO" id="GO:0003682">
    <property type="term" value="F:chromatin binding"/>
    <property type="evidence" value="ECO:0007669"/>
    <property type="project" value="TreeGrafter"/>
</dbReference>
<keyword evidence="8" id="KW-0804">Transcription</keyword>
<dbReference type="PANTHER" id="PTHR12247">
    <property type="entry name" value="POLYCOMB GROUP PROTEIN"/>
    <property type="match status" value="1"/>
</dbReference>
<dbReference type="PROSITE" id="PS51079">
    <property type="entry name" value="MBT"/>
    <property type="match status" value="3"/>
</dbReference>
<evidence type="ECO:0000256" key="11">
    <source>
        <dbReference type="SAM" id="MobiDB-lite"/>
    </source>
</evidence>
<keyword evidence="2" id="KW-0479">Metal-binding</keyword>
<dbReference type="InterPro" id="IPR001660">
    <property type="entry name" value="SAM"/>
</dbReference>
<dbReference type="SMART" id="SM00561">
    <property type="entry name" value="MBT"/>
    <property type="match status" value="3"/>
</dbReference>
<dbReference type="GO" id="GO:0006325">
    <property type="term" value="P:chromatin organization"/>
    <property type="evidence" value="ECO:0007669"/>
    <property type="project" value="UniProtKB-KW"/>
</dbReference>
<dbReference type="GO" id="GO:0005634">
    <property type="term" value="C:nucleus"/>
    <property type="evidence" value="ECO:0007669"/>
    <property type="project" value="UniProtKB-SubCell"/>
</dbReference>
<proteinExistence type="predicted"/>
<dbReference type="OrthoDB" id="8188861at2759"/>
<evidence type="ECO:0000256" key="7">
    <source>
        <dbReference type="ARBA" id="ARBA00023015"/>
    </source>
</evidence>
<evidence type="ECO:0000313" key="13">
    <source>
        <dbReference type="EMBL" id="KAF5400822.1"/>
    </source>
</evidence>
<comment type="subcellular location">
    <subcellularLocation>
        <location evidence="1">Nucleus</location>
    </subcellularLocation>
</comment>
<dbReference type="GO" id="GO:0042393">
    <property type="term" value="F:histone binding"/>
    <property type="evidence" value="ECO:0007669"/>
    <property type="project" value="TreeGrafter"/>
</dbReference>
<keyword evidence="4" id="KW-0863">Zinc-finger</keyword>
<evidence type="ECO:0000256" key="10">
    <source>
        <dbReference type="PROSITE-ProRule" id="PRU00459"/>
    </source>
</evidence>
<evidence type="ECO:0000313" key="14">
    <source>
        <dbReference type="Proteomes" id="UP000748531"/>
    </source>
</evidence>
<dbReference type="InterPro" id="IPR004092">
    <property type="entry name" value="Mbt"/>
</dbReference>
<dbReference type="SUPFAM" id="SSF47769">
    <property type="entry name" value="SAM/Pointed domain"/>
    <property type="match status" value="1"/>
</dbReference>
<feature type="repeat" description="MBT" evidence="10">
    <location>
        <begin position="386"/>
        <end position="483"/>
    </location>
</feature>
<feature type="domain" description="SAM" evidence="12">
    <location>
        <begin position="1158"/>
        <end position="1222"/>
    </location>
</feature>
<dbReference type="Proteomes" id="UP000748531">
    <property type="component" value="Unassembled WGS sequence"/>
</dbReference>
<keyword evidence="9" id="KW-0539">Nucleus</keyword>
<dbReference type="PANTHER" id="PTHR12247:SF131">
    <property type="entry name" value="LD05287P"/>
    <property type="match status" value="1"/>
</dbReference>
<evidence type="ECO:0000256" key="8">
    <source>
        <dbReference type="ARBA" id="ARBA00023163"/>
    </source>
</evidence>
<feature type="region of interest" description="Disordered" evidence="11">
    <location>
        <begin position="96"/>
        <end position="121"/>
    </location>
</feature>
<keyword evidence="14" id="KW-1185">Reference proteome</keyword>
<dbReference type="GO" id="GO:0045892">
    <property type="term" value="P:negative regulation of DNA-templated transcription"/>
    <property type="evidence" value="ECO:0007669"/>
    <property type="project" value="TreeGrafter"/>
</dbReference>
<dbReference type="SUPFAM" id="SSF103637">
    <property type="entry name" value="CCHHC domain"/>
    <property type="match status" value="1"/>
</dbReference>
<protein>
    <recommendedName>
        <fullName evidence="12">SAM domain-containing protein</fullName>
    </recommendedName>
</protein>
<gene>
    <name evidence="13" type="ORF">PHET_05749</name>
</gene>
<reference evidence="13" key="1">
    <citation type="submission" date="2019-05" db="EMBL/GenBank/DDBJ databases">
        <title>Annotation for the trematode Paragonimus heterotremus.</title>
        <authorList>
            <person name="Choi Y.-J."/>
        </authorList>
    </citation>
    <scope>NUCLEOTIDE SEQUENCE</scope>
    <source>
        <strain evidence="13">LC</strain>
    </source>
</reference>
<feature type="region of interest" description="Disordered" evidence="11">
    <location>
        <begin position="955"/>
        <end position="988"/>
    </location>
</feature>
<dbReference type="Pfam" id="PF01530">
    <property type="entry name" value="zf-C2HC"/>
    <property type="match status" value="1"/>
</dbReference>
<dbReference type="SMART" id="SM00454">
    <property type="entry name" value="SAM"/>
    <property type="match status" value="1"/>
</dbReference>
<evidence type="ECO:0000256" key="3">
    <source>
        <dbReference type="ARBA" id="ARBA00022737"/>
    </source>
</evidence>
<evidence type="ECO:0000259" key="12">
    <source>
        <dbReference type="PROSITE" id="PS50105"/>
    </source>
</evidence>
<dbReference type="InterPro" id="IPR002515">
    <property type="entry name" value="Znf_C2H2C"/>
</dbReference>
<evidence type="ECO:0000256" key="2">
    <source>
        <dbReference type="ARBA" id="ARBA00022723"/>
    </source>
</evidence>
<dbReference type="Gene3D" id="4.10.320.30">
    <property type="match status" value="1"/>
</dbReference>
<keyword evidence="5" id="KW-0862">Zinc</keyword>
<dbReference type="InterPro" id="IPR036060">
    <property type="entry name" value="Znf_C2H2C_sf"/>
</dbReference>
<dbReference type="InterPro" id="IPR050548">
    <property type="entry name" value="PcG_chromatin_remod_factors"/>
</dbReference>
<dbReference type="CDD" id="cd20102">
    <property type="entry name" value="MBT_L3MBTL1-like_rpt2"/>
    <property type="match status" value="1"/>
</dbReference>
<comment type="caution">
    <text evidence="13">The sequence shown here is derived from an EMBL/GenBank/DDBJ whole genome shotgun (WGS) entry which is preliminary data.</text>
</comment>
<evidence type="ECO:0000256" key="6">
    <source>
        <dbReference type="ARBA" id="ARBA00022853"/>
    </source>
</evidence>
<evidence type="ECO:0000256" key="9">
    <source>
        <dbReference type="ARBA" id="ARBA00023242"/>
    </source>
</evidence>
<keyword evidence="3" id="KW-0677">Repeat</keyword>
<feature type="region of interest" description="Disordered" evidence="11">
    <location>
        <begin position="799"/>
        <end position="818"/>
    </location>
</feature>
<dbReference type="Pfam" id="PF00536">
    <property type="entry name" value="SAM_1"/>
    <property type="match status" value="1"/>
</dbReference>
<feature type="region of interest" description="Disordered" evidence="11">
    <location>
        <begin position="1266"/>
        <end position="1288"/>
    </location>
</feature>
<dbReference type="Gene3D" id="2.30.30.140">
    <property type="match status" value="3"/>
</dbReference>
<feature type="repeat" description="MBT" evidence="10">
    <location>
        <begin position="149"/>
        <end position="262"/>
    </location>
</feature>
<dbReference type="EMBL" id="LUCH01002891">
    <property type="protein sequence ID" value="KAF5400822.1"/>
    <property type="molecule type" value="Genomic_DNA"/>
</dbReference>
<feature type="non-terminal residue" evidence="13">
    <location>
        <position position="1"/>
    </location>
</feature>
<dbReference type="Gene3D" id="1.10.150.50">
    <property type="entry name" value="Transcription Factor, Ets-1"/>
    <property type="match status" value="1"/>
</dbReference>
<dbReference type="PROSITE" id="PS50105">
    <property type="entry name" value="SAM_DOMAIN"/>
    <property type="match status" value="1"/>
</dbReference>
<accession>A0A8J4WZR2</accession>
<keyword evidence="7" id="KW-0805">Transcription regulation</keyword>
<evidence type="ECO:0000256" key="4">
    <source>
        <dbReference type="ARBA" id="ARBA00022771"/>
    </source>
</evidence>
<organism evidence="13 14">
    <name type="scientific">Paragonimus heterotremus</name>
    <dbReference type="NCBI Taxonomy" id="100268"/>
    <lineage>
        <taxon>Eukaryota</taxon>
        <taxon>Metazoa</taxon>
        <taxon>Spiralia</taxon>
        <taxon>Lophotrochozoa</taxon>
        <taxon>Platyhelminthes</taxon>
        <taxon>Trematoda</taxon>
        <taxon>Digenea</taxon>
        <taxon>Plagiorchiida</taxon>
        <taxon>Troglotremata</taxon>
        <taxon>Troglotrematidae</taxon>
        <taxon>Paragonimus</taxon>
    </lineage>
</organism>
<dbReference type="GO" id="GO:0008270">
    <property type="term" value="F:zinc ion binding"/>
    <property type="evidence" value="ECO:0007669"/>
    <property type="project" value="UniProtKB-KW"/>
</dbReference>
<keyword evidence="6" id="KW-0156">Chromatin regulator</keyword>
<evidence type="ECO:0000256" key="5">
    <source>
        <dbReference type="ARBA" id="ARBA00022833"/>
    </source>
</evidence>
<evidence type="ECO:0000256" key="1">
    <source>
        <dbReference type="ARBA" id="ARBA00004123"/>
    </source>
</evidence>
<dbReference type="SUPFAM" id="SSF63748">
    <property type="entry name" value="Tudor/PWWP/MBT"/>
    <property type="match status" value="3"/>
</dbReference>
<name>A0A8J4WZR2_9TREM</name>
<dbReference type="PROSITE" id="PS51802">
    <property type="entry name" value="ZF_CCHHC"/>
    <property type="match status" value="1"/>
</dbReference>
<feature type="repeat" description="MBT" evidence="10">
    <location>
        <begin position="273"/>
        <end position="376"/>
    </location>
</feature>
<dbReference type="InterPro" id="IPR013761">
    <property type="entry name" value="SAM/pointed_sf"/>
</dbReference>
<sequence length="1288" mass="138133">SFLPCLTGCFLWKTTGVLGPRLRNRVNNQNSVVMALNKSALSVTDIPERNSPLASSRYRPLLANGEGNKKRVSDTQMDGSVVAAARLTAALGGGQSVGPPLLNGKHPTYGRPRKQRASTESDLANHIPIQPKERLPSAGASLVPRPVSFDWTAYLKEVGASAVPVSHFIHVPLEIQNVCSSGRLGSQVTLPSSFKPDQCMEGIDPHHESLFCALKVTEVTGRRLRLRFIGYPEKYDFWTTVDSPFLFPVGWCARNKRRLQPPKGYADRDQTAFRWDTFLAKEKLTAVPRHLFRVPWDCPFNDPPSHMFHVGYKLEAVDKRNPGIACVATVKDTIGDYVLIHFDGWQSGFDQWAHVSSELLHPVGYCEDQELVLSIPSDWSARPTGFTWKQYLKETNSKPVPNEAFEKFPKSAALQIGQRLEAVDKRCLQLIRVAQIVSHSPPGFLTISYDGWADKYNVCIEANSLDLFPVGYCQATGHPLQPPPGHELEIDANGTLGDAHSNSSTSSVNTVQTGSCPTSGCKGYGHVKGPRYSTHQRISGCPYADINMKRDLIRPHERLNACAIISPIPDSTSPSHMPKLDQAVPISSHTSIVPDLTSGSSLSPDSSVKTDLFVVSNTSSLSPPQCVLNTDSTRSSKYANINSSVSPSAAQLGINGVVTDLPRTCLANSVYVFDSLPSFDLTSQIEKIKPDNINAHLLPLDLSIERQRNTATNRVSSVKTAKPSKLKRIDPNSGCDTVRETATSAAGVLVVDPVTSQSSPQLTGTHFNDLSGNATGMVDKVSSNHNELPEAIAPVVVSGSKRSLSDNSKPVKQETKPRMSQIANVANDYARQQQMFGLTGLPVKRKRGRPRKYTTINMIHTSCSRTVPQSTAPQARNSMPTVPFSYSANISGTLPSASGTAPAITSSTVMPTLSIYTPLTVGAPLSGLYSTTGLLIPSSTVSVCGDQAHAIPSLSPATWNPDSTSTGGTVATNISSQHSGSTEPATVSRSPIAFDSASLSTMDNQPTSMPSLSAVQSSAYDFCPTNTLSNSGPCTDSVLSGSVSLSVCPPDPFTAPSFHRFADSSTLFPSWCTDPVATGSCIPINPAAFCVPPHMYLDPPRCTGLPTSVLDQLCPPRISLDSMDTRSDDLDLLGRLLPQTQAALRASKVAGLAGPHVWNVEMVGSFVSTLPGCRQFATKFTDNEIDGAALLCLEQHDLMQILGMKLGPAVKVAGAIQTLRRNLMATPISELGPDHTGAVAAAASCFSTSRLNCSATSDLNSDGVDKIRSTSDNGRAAAHKVTSTGDSR</sequence>